<feature type="compositionally biased region" description="Basic and acidic residues" evidence="8">
    <location>
        <begin position="224"/>
        <end position="238"/>
    </location>
</feature>
<proteinExistence type="predicted"/>
<dbReference type="SUPFAM" id="SSF81301">
    <property type="entry name" value="Nucleotidyltransferase"/>
    <property type="match status" value="1"/>
</dbReference>
<feature type="compositionally biased region" description="Basic and acidic residues" evidence="8">
    <location>
        <begin position="52"/>
        <end position="61"/>
    </location>
</feature>
<dbReference type="Pfam" id="PF22600">
    <property type="entry name" value="MTPAP-like_central"/>
    <property type="match status" value="1"/>
</dbReference>
<dbReference type="GO" id="GO:0005737">
    <property type="term" value="C:cytoplasm"/>
    <property type="evidence" value="ECO:0007669"/>
    <property type="project" value="UniProtKB-SubCell"/>
</dbReference>
<dbReference type="InterPro" id="IPR043519">
    <property type="entry name" value="NT_sf"/>
</dbReference>
<gene>
    <name evidence="11" type="ORF">THAOC_01889</name>
</gene>
<sequence length="604" mass="64117">METAAQNYVKKREEIREKAEAERLKGELPDLGSLTVDGDGGGGTGAGGEGTKAGDDEKGGDGPDAPGGILPALPRPRARGQVRLGGVRQRETVAGGPVHVRGRTPRGPDERRVLGPLPPRHGREDATRVPPLVSHRRGLRAQPVRVGRKGEGPGRRRPCPAPPGGRVEVSPADDEGAREDVQGEPRGDAEGGAGVRPDPRRGDVARAGGGAEEGRGRQPQGRRRRDEPLRRPDDEHETSPSADLDLCLQIPASAGLSREDGVEAMTRLADKFERAGMTGVDTARLTARIPIVKFNVPHGDGDGRLLVECDLSLQNPLAVLNTALLRAYSSMSSDLRVLASIVKRWAKARDINCPSRHTLSSYGYVLMLISFLTTCEDTGDGFVSCPSGPPVGGAGGGGGGEVPIPSRPVLPNLQWVDPSWAADPTGPYRVIPAKPASGHCTIDHPTEPGYTVNYYFHRTGGAGSGTGDGGARLREYCSLDRPGRPSPGTLLASFFRHYAHGFDYRRRVVTLNLSRGGHVGGDREVKAEEDGWSLFKAGLAVEDPFELFYDVAHVVKVADFHHIRREMALAYSKIVAAAEAGGEGGGRALIDAICEPVAAEGSEE</sequence>
<comment type="cofactor">
    <cofactor evidence="2">
        <name>Mg(2+)</name>
        <dbReference type="ChEBI" id="CHEBI:18420"/>
    </cofactor>
</comment>
<evidence type="ECO:0000256" key="3">
    <source>
        <dbReference type="ARBA" id="ARBA00004496"/>
    </source>
</evidence>
<organism evidence="11 12">
    <name type="scientific">Thalassiosira oceanica</name>
    <name type="common">Marine diatom</name>
    <dbReference type="NCBI Taxonomy" id="159749"/>
    <lineage>
        <taxon>Eukaryota</taxon>
        <taxon>Sar</taxon>
        <taxon>Stramenopiles</taxon>
        <taxon>Ochrophyta</taxon>
        <taxon>Bacillariophyta</taxon>
        <taxon>Coscinodiscophyceae</taxon>
        <taxon>Thalassiosirophycidae</taxon>
        <taxon>Thalassiosirales</taxon>
        <taxon>Thalassiosiraceae</taxon>
        <taxon>Thalassiosira</taxon>
    </lineage>
</organism>
<keyword evidence="12" id="KW-1185">Reference proteome</keyword>
<feature type="domain" description="Poly(A) RNA polymerase mitochondrial-like central palm" evidence="10">
    <location>
        <begin position="239"/>
        <end position="329"/>
    </location>
</feature>
<name>K0TQN4_THAOC</name>
<evidence type="ECO:0000256" key="4">
    <source>
        <dbReference type="ARBA" id="ARBA00022490"/>
    </source>
</evidence>
<feature type="compositionally biased region" description="Basic and acidic residues" evidence="8">
    <location>
        <begin position="178"/>
        <end position="189"/>
    </location>
</feature>
<dbReference type="PANTHER" id="PTHR12271:SF40">
    <property type="entry name" value="POLY(A) RNA POLYMERASE GLD2"/>
    <property type="match status" value="1"/>
</dbReference>
<dbReference type="PANTHER" id="PTHR12271">
    <property type="entry name" value="POLY A POLYMERASE CID PAP -RELATED"/>
    <property type="match status" value="1"/>
</dbReference>
<dbReference type="OrthoDB" id="407432at2759"/>
<dbReference type="InterPro" id="IPR054708">
    <property type="entry name" value="MTPAP-like_central"/>
</dbReference>
<evidence type="ECO:0000256" key="1">
    <source>
        <dbReference type="ARBA" id="ARBA00001936"/>
    </source>
</evidence>
<protein>
    <submittedName>
        <fullName evidence="11">Uncharacterized protein</fullName>
    </submittedName>
</protein>
<keyword evidence="7" id="KW-0460">Magnesium</keyword>
<evidence type="ECO:0000259" key="10">
    <source>
        <dbReference type="Pfam" id="PF22600"/>
    </source>
</evidence>
<dbReference type="CDD" id="cd05402">
    <property type="entry name" value="NT_PAP_TUTase"/>
    <property type="match status" value="1"/>
</dbReference>
<evidence type="ECO:0000313" key="11">
    <source>
        <dbReference type="EMBL" id="EJK76352.1"/>
    </source>
</evidence>
<evidence type="ECO:0000256" key="7">
    <source>
        <dbReference type="ARBA" id="ARBA00022842"/>
    </source>
</evidence>
<dbReference type="SUPFAM" id="SSF81631">
    <property type="entry name" value="PAP/OAS1 substrate-binding domain"/>
    <property type="match status" value="1"/>
</dbReference>
<dbReference type="Gene3D" id="1.10.1410.10">
    <property type="match status" value="1"/>
</dbReference>
<evidence type="ECO:0000256" key="5">
    <source>
        <dbReference type="ARBA" id="ARBA00022679"/>
    </source>
</evidence>
<reference evidence="11 12" key="1">
    <citation type="journal article" date="2012" name="Genome Biol.">
        <title>Genome and low-iron response of an oceanic diatom adapted to chronic iron limitation.</title>
        <authorList>
            <person name="Lommer M."/>
            <person name="Specht M."/>
            <person name="Roy A.S."/>
            <person name="Kraemer L."/>
            <person name="Andreson R."/>
            <person name="Gutowska M.A."/>
            <person name="Wolf J."/>
            <person name="Bergner S.V."/>
            <person name="Schilhabel M.B."/>
            <person name="Klostermeier U.C."/>
            <person name="Beiko R.G."/>
            <person name="Rosenstiel P."/>
            <person name="Hippler M."/>
            <person name="Laroche J."/>
        </authorList>
    </citation>
    <scope>NUCLEOTIDE SEQUENCE [LARGE SCALE GENOMIC DNA]</scope>
    <source>
        <strain evidence="11 12">CCMP1005</strain>
    </source>
</reference>
<dbReference type="Pfam" id="PF03828">
    <property type="entry name" value="PAP_assoc"/>
    <property type="match status" value="1"/>
</dbReference>
<accession>K0TQN4</accession>
<comment type="caution">
    <text evidence="11">The sequence shown here is derived from an EMBL/GenBank/DDBJ whole genome shotgun (WGS) entry which is preliminary data.</text>
</comment>
<comment type="subcellular location">
    <subcellularLocation>
        <location evidence="3">Cytoplasm</location>
    </subcellularLocation>
</comment>
<comment type="cofactor">
    <cofactor evidence="1">
        <name>Mn(2+)</name>
        <dbReference type="ChEBI" id="CHEBI:29035"/>
    </cofactor>
</comment>
<feature type="region of interest" description="Disordered" evidence="8">
    <location>
        <begin position="20"/>
        <end position="245"/>
    </location>
</feature>
<dbReference type="Proteomes" id="UP000266841">
    <property type="component" value="Unassembled WGS sequence"/>
</dbReference>
<dbReference type="EMBL" id="AGNL01002269">
    <property type="protein sequence ID" value="EJK76352.1"/>
    <property type="molecule type" value="Genomic_DNA"/>
</dbReference>
<dbReference type="eggNOG" id="KOG2277">
    <property type="taxonomic scope" value="Eukaryota"/>
</dbReference>
<dbReference type="GO" id="GO:0046872">
    <property type="term" value="F:metal ion binding"/>
    <property type="evidence" value="ECO:0007669"/>
    <property type="project" value="UniProtKB-KW"/>
</dbReference>
<dbReference type="InterPro" id="IPR002058">
    <property type="entry name" value="PAP_assoc"/>
</dbReference>
<feature type="domain" description="PAP-associated" evidence="9">
    <location>
        <begin position="488"/>
        <end position="546"/>
    </location>
</feature>
<evidence type="ECO:0000256" key="8">
    <source>
        <dbReference type="SAM" id="MobiDB-lite"/>
    </source>
</evidence>
<feature type="compositionally biased region" description="Gly residues" evidence="8">
    <location>
        <begin position="38"/>
        <end position="51"/>
    </location>
</feature>
<evidence type="ECO:0000259" key="9">
    <source>
        <dbReference type="Pfam" id="PF03828"/>
    </source>
</evidence>
<keyword evidence="6" id="KW-0479">Metal-binding</keyword>
<keyword evidence="4" id="KW-0963">Cytoplasm</keyword>
<dbReference type="GO" id="GO:0016779">
    <property type="term" value="F:nucleotidyltransferase activity"/>
    <property type="evidence" value="ECO:0007669"/>
    <property type="project" value="TreeGrafter"/>
</dbReference>
<evidence type="ECO:0000313" key="12">
    <source>
        <dbReference type="Proteomes" id="UP000266841"/>
    </source>
</evidence>
<dbReference type="GO" id="GO:0031123">
    <property type="term" value="P:RNA 3'-end processing"/>
    <property type="evidence" value="ECO:0007669"/>
    <property type="project" value="TreeGrafter"/>
</dbReference>
<evidence type="ECO:0000256" key="2">
    <source>
        <dbReference type="ARBA" id="ARBA00001946"/>
    </source>
</evidence>
<keyword evidence="5" id="KW-0808">Transferase</keyword>
<evidence type="ECO:0000256" key="6">
    <source>
        <dbReference type="ARBA" id="ARBA00022723"/>
    </source>
</evidence>
<dbReference type="AlphaFoldDB" id="K0TQN4"/>